<comment type="subcellular location">
    <subcellularLocation>
        <location evidence="1">Cytoplasm</location>
    </subcellularLocation>
</comment>
<dbReference type="InterPro" id="IPR041102">
    <property type="entry name" value="UvrA_inter"/>
</dbReference>
<dbReference type="Proteomes" id="UP000319771">
    <property type="component" value="Unassembled WGS sequence"/>
</dbReference>
<organism evidence="19 20">
    <name type="scientific">Eiseniibacteriota bacterium</name>
    <dbReference type="NCBI Taxonomy" id="2212470"/>
    <lineage>
        <taxon>Bacteria</taxon>
        <taxon>Candidatus Eiseniibacteriota</taxon>
    </lineage>
</organism>
<dbReference type="PANTHER" id="PTHR43152">
    <property type="entry name" value="UVRABC SYSTEM PROTEIN A"/>
    <property type="match status" value="1"/>
</dbReference>
<name>A0A538TXU2_UNCEI</name>
<evidence type="ECO:0000256" key="6">
    <source>
        <dbReference type="ARBA" id="ARBA00022763"/>
    </source>
</evidence>
<evidence type="ECO:0000313" key="20">
    <source>
        <dbReference type="Proteomes" id="UP000319771"/>
    </source>
</evidence>
<dbReference type="GO" id="GO:0004518">
    <property type="term" value="F:nuclease activity"/>
    <property type="evidence" value="ECO:0007669"/>
    <property type="project" value="UniProtKB-KW"/>
</dbReference>
<dbReference type="GO" id="GO:0005737">
    <property type="term" value="C:cytoplasm"/>
    <property type="evidence" value="ECO:0007669"/>
    <property type="project" value="UniProtKB-SubCell"/>
</dbReference>
<keyword evidence="13" id="KW-0234">DNA repair</keyword>
<evidence type="ECO:0000256" key="7">
    <source>
        <dbReference type="ARBA" id="ARBA00022769"/>
    </source>
</evidence>
<accession>A0A538TXU2</accession>
<proteinExistence type="inferred from homology"/>
<dbReference type="Gene3D" id="1.20.1580.10">
    <property type="entry name" value="ABC transporter ATPase like domain"/>
    <property type="match status" value="2"/>
</dbReference>
<dbReference type="Gene3D" id="3.40.50.300">
    <property type="entry name" value="P-loop containing nucleotide triphosphate hydrolases"/>
    <property type="match status" value="1"/>
</dbReference>
<dbReference type="InterPro" id="IPR041552">
    <property type="entry name" value="UvrA_DNA-bd"/>
</dbReference>
<evidence type="ECO:0000256" key="14">
    <source>
        <dbReference type="ARBA" id="ARBA00038000"/>
    </source>
</evidence>
<dbReference type="PANTHER" id="PTHR43152:SF3">
    <property type="entry name" value="UVRABC SYSTEM PROTEIN A"/>
    <property type="match status" value="1"/>
</dbReference>
<keyword evidence="12" id="KW-0238">DNA-binding</keyword>
<dbReference type="GO" id="GO:0008270">
    <property type="term" value="F:zinc ion binding"/>
    <property type="evidence" value="ECO:0007669"/>
    <property type="project" value="UniProtKB-KW"/>
</dbReference>
<sequence>MNDFAPEPAGFIQIRGARQHNLKHLDLDLPRGRLTVITGVSGSGKSSLAFDTLYAEGQRRYVESVSSYAKQFLDRLPRPDVDSIHGLMPAVAIQQVAPARSARSTVGTTTELHDYLRLLFARLGTVHCGACGRPVLADSPQSIAREALGWAAGETLLVLAPVALAERMSWAEQAAHLLTAGYTRLLREGEVVPLEPLPKLKRGTKQVLLVLDRFTWDPKERDRLVDSCEQAFRRGEGRLALQRGDRPRETRSERWECSHCGAAAVRPEPALFSFNSPLGVCPTCRGFGNVLTFTLERIVPDPGKTLREGAIDPWARSWRKLFWPRLEKLAQEHGIPLDTPWKKLAAAHRRLLIEGGEGFRGAIPFLERLQQKSYKAGNRFIVRRYQSALPCTACGGQRLRPEALRVRLGGRSIAEVAALTVAEAAAFLAGLSFGAGEREIAGPVLKELESRLRFLLRVDLGYLTLDRLTRTLSGGEAQRI</sequence>
<keyword evidence="10" id="KW-0067">ATP-binding</keyword>
<reference evidence="19 20" key="1">
    <citation type="journal article" date="2019" name="Nat. Microbiol.">
        <title>Mediterranean grassland soil C-N compound turnover is dependent on rainfall and depth, and is mediated by genomically divergent microorganisms.</title>
        <authorList>
            <person name="Diamond S."/>
            <person name="Andeer P.F."/>
            <person name="Li Z."/>
            <person name="Crits-Christoph A."/>
            <person name="Burstein D."/>
            <person name="Anantharaman K."/>
            <person name="Lane K.R."/>
            <person name="Thomas B.C."/>
            <person name="Pan C."/>
            <person name="Northen T.R."/>
            <person name="Banfield J.F."/>
        </authorList>
    </citation>
    <scope>NUCLEOTIDE SEQUENCE [LARGE SCALE GENOMIC DNA]</scope>
    <source>
        <strain evidence="19">WS_11</strain>
    </source>
</reference>
<keyword evidence="2" id="KW-0963">Cytoplasm</keyword>
<dbReference type="GO" id="GO:0005524">
    <property type="term" value="F:ATP binding"/>
    <property type="evidence" value="ECO:0007669"/>
    <property type="project" value="UniProtKB-KW"/>
</dbReference>
<evidence type="ECO:0000256" key="12">
    <source>
        <dbReference type="ARBA" id="ARBA00023125"/>
    </source>
</evidence>
<evidence type="ECO:0000256" key="15">
    <source>
        <dbReference type="ARBA" id="ARBA00039316"/>
    </source>
</evidence>
<dbReference type="Gene3D" id="1.10.8.280">
    <property type="entry name" value="ABC transporter ATPase domain-like"/>
    <property type="match status" value="1"/>
</dbReference>
<evidence type="ECO:0000256" key="4">
    <source>
        <dbReference type="ARBA" id="ARBA00022737"/>
    </source>
</evidence>
<keyword evidence="5" id="KW-0547">Nucleotide-binding</keyword>
<gene>
    <name evidence="19" type="ORF">E6K81_16600</name>
</gene>
<evidence type="ECO:0000256" key="2">
    <source>
        <dbReference type="ARBA" id="ARBA00022490"/>
    </source>
</evidence>
<keyword evidence="4" id="KW-0677">Repeat</keyword>
<keyword evidence="8" id="KW-0863">Zinc-finger</keyword>
<evidence type="ECO:0000256" key="3">
    <source>
        <dbReference type="ARBA" id="ARBA00022723"/>
    </source>
</evidence>
<dbReference type="SUPFAM" id="SSF52540">
    <property type="entry name" value="P-loop containing nucleoside triphosphate hydrolases"/>
    <property type="match status" value="1"/>
</dbReference>
<keyword evidence="11" id="KW-0267">Excision nuclease</keyword>
<evidence type="ECO:0000256" key="11">
    <source>
        <dbReference type="ARBA" id="ARBA00022881"/>
    </source>
</evidence>
<evidence type="ECO:0000256" key="1">
    <source>
        <dbReference type="ARBA" id="ARBA00004496"/>
    </source>
</evidence>
<evidence type="ECO:0000256" key="9">
    <source>
        <dbReference type="ARBA" id="ARBA00022833"/>
    </source>
</evidence>
<evidence type="ECO:0000256" key="10">
    <source>
        <dbReference type="ARBA" id="ARBA00022840"/>
    </source>
</evidence>
<keyword evidence="9" id="KW-0862">Zinc</keyword>
<dbReference type="GO" id="GO:0003677">
    <property type="term" value="F:DNA binding"/>
    <property type="evidence" value="ECO:0007669"/>
    <property type="project" value="UniProtKB-KW"/>
</dbReference>
<comment type="caution">
    <text evidence="19">The sequence shown here is derived from an EMBL/GenBank/DDBJ whole genome shotgun (WGS) entry which is preliminary data.</text>
</comment>
<feature type="domain" description="UvrA interaction" evidence="18">
    <location>
        <begin position="139"/>
        <end position="242"/>
    </location>
</feature>
<protein>
    <recommendedName>
        <fullName evidence="15">UvrABC system protein A</fullName>
    </recommendedName>
    <alternativeName>
        <fullName evidence="16">Excinuclease ABC subunit A</fullName>
    </alternativeName>
</protein>
<comment type="similarity">
    <text evidence="14">Belongs to the ABC transporter superfamily. UvrA family.</text>
</comment>
<evidence type="ECO:0000256" key="8">
    <source>
        <dbReference type="ARBA" id="ARBA00022771"/>
    </source>
</evidence>
<keyword evidence="3" id="KW-0479">Metal-binding</keyword>
<evidence type="ECO:0000259" key="17">
    <source>
        <dbReference type="Pfam" id="PF17755"/>
    </source>
</evidence>
<feature type="domain" description="UvrA DNA-binding" evidence="17">
    <location>
        <begin position="296"/>
        <end position="358"/>
    </location>
</feature>
<keyword evidence="6" id="KW-0227">DNA damage</keyword>
<feature type="non-terminal residue" evidence="19">
    <location>
        <position position="480"/>
    </location>
</feature>
<evidence type="ECO:0000256" key="13">
    <source>
        <dbReference type="ARBA" id="ARBA00023204"/>
    </source>
</evidence>
<keyword evidence="7" id="KW-0228">DNA excision</keyword>
<evidence type="ECO:0000259" key="18">
    <source>
        <dbReference type="Pfam" id="PF17760"/>
    </source>
</evidence>
<evidence type="ECO:0000256" key="5">
    <source>
        <dbReference type="ARBA" id="ARBA00022741"/>
    </source>
</evidence>
<dbReference type="InterPro" id="IPR027417">
    <property type="entry name" value="P-loop_NTPase"/>
</dbReference>
<evidence type="ECO:0000256" key="16">
    <source>
        <dbReference type="ARBA" id="ARBA00042156"/>
    </source>
</evidence>
<dbReference type="EMBL" id="VBPB01000387">
    <property type="protein sequence ID" value="TMQ68428.1"/>
    <property type="molecule type" value="Genomic_DNA"/>
</dbReference>
<evidence type="ECO:0000313" key="19">
    <source>
        <dbReference type="EMBL" id="TMQ68428.1"/>
    </source>
</evidence>
<dbReference type="Pfam" id="PF17755">
    <property type="entry name" value="UvrA_DNA-bind"/>
    <property type="match status" value="1"/>
</dbReference>
<dbReference type="Pfam" id="PF17760">
    <property type="entry name" value="UvrA_inter"/>
    <property type="match status" value="1"/>
</dbReference>
<dbReference type="GO" id="GO:0006281">
    <property type="term" value="P:DNA repair"/>
    <property type="evidence" value="ECO:0007669"/>
    <property type="project" value="UniProtKB-KW"/>
</dbReference>
<dbReference type="Gene3D" id="3.30.190.20">
    <property type="match status" value="1"/>
</dbReference>
<dbReference type="AlphaFoldDB" id="A0A538TXU2"/>